<evidence type="ECO:0000256" key="1">
    <source>
        <dbReference type="PROSITE-ProRule" id="PRU00042"/>
    </source>
</evidence>
<evidence type="ECO:0000259" key="3">
    <source>
        <dbReference type="PROSITE" id="PS50157"/>
    </source>
</evidence>
<dbReference type="GeneID" id="33570529"/>
<feature type="region of interest" description="Disordered" evidence="2">
    <location>
        <begin position="437"/>
        <end position="456"/>
    </location>
</feature>
<feature type="compositionally biased region" description="Low complexity" evidence="2">
    <location>
        <begin position="564"/>
        <end position="574"/>
    </location>
</feature>
<name>A0A1Y2GSJ9_9FUNG</name>
<keyword evidence="5" id="KW-1185">Reference proteome</keyword>
<evidence type="ECO:0000313" key="5">
    <source>
        <dbReference type="Proteomes" id="UP000193648"/>
    </source>
</evidence>
<protein>
    <recommendedName>
        <fullName evidence="3">C2H2-type domain-containing protein</fullName>
    </recommendedName>
</protein>
<dbReference type="AlphaFoldDB" id="A0A1Y2GSJ9"/>
<dbReference type="OrthoDB" id="2421134at2759"/>
<dbReference type="InParanoid" id="A0A1Y2GSJ9"/>
<dbReference type="Gene3D" id="3.30.160.60">
    <property type="entry name" value="Classic Zinc Finger"/>
    <property type="match status" value="1"/>
</dbReference>
<feature type="compositionally biased region" description="Gly residues" evidence="2">
    <location>
        <begin position="443"/>
        <end position="452"/>
    </location>
</feature>
<dbReference type="Proteomes" id="UP000193648">
    <property type="component" value="Unassembled WGS sequence"/>
</dbReference>
<accession>A0A1Y2GSJ9</accession>
<dbReference type="InterPro" id="IPR013087">
    <property type="entry name" value="Znf_C2H2_type"/>
</dbReference>
<comment type="caution">
    <text evidence="4">The sequence shown here is derived from an EMBL/GenBank/DDBJ whole genome shotgun (WGS) entry which is preliminary data.</text>
</comment>
<feature type="region of interest" description="Disordered" evidence="2">
    <location>
        <begin position="564"/>
        <end position="587"/>
    </location>
</feature>
<dbReference type="PROSITE" id="PS00028">
    <property type="entry name" value="ZINC_FINGER_C2H2_1"/>
    <property type="match status" value="1"/>
</dbReference>
<dbReference type="EMBL" id="MCFF01000013">
    <property type="protein sequence ID" value="ORZ19958.1"/>
    <property type="molecule type" value="Genomic_DNA"/>
</dbReference>
<feature type="domain" description="C2H2-type" evidence="3">
    <location>
        <begin position="464"/>
        <end position="488"/>
    </location>
</feature>
<keyword evidence="1" id="KW-0479">Metal-binding</keyword>
<sequence>MSKQTMDSSFPLDGFIYTSLYDLNNNSGLKSSSPITVWPSFDNTPQTQDQQQLLLHLQQQQYFPSLHQHAPNAEKAFPLVVPSTPSAFSSISSPCYPTNFNQRSDLNTKSANKDEYDICMADASVNYYDTAAMGAMRSALSNALEPSIAMSRSSSVMTCIDPTSLMLHSSSNSSGFSSPCLSGPHSRRNSFIPMNGIEYADMNESPMIESILQEDSLTLSSQSVAPTLACTSSECLAASYITHPYVEDFIMPDGTIYRFDGTSLMPVPSIHYSNVPSASSSCSSSSSLSSPLSSTSPPSSSSSMSSPPSSYMMNEPSLNSKPFVNSTLMHQALTMMVPPKVSLTDYLPMMDPSMLSAFLEGNMDSTAMLTRPASSTMTGAPAMTATRKKTSALKKSSKKVISPSVRRFSEDSAYSSSSSTIVLPQLDRFINTGSSGNDNSGACGDGDGGGGAQNKYRKDGAGEFQCPFENCSYRYNLRRELNRHRNVHLFAGKDKYRCMNCNSGLCRLDSVKRHMEAKGKIECLKKGLYQEFKENGELIRIRKCKPSWYEAAAANAAAAAMGTSTSTSTSTDAGAGAGMLADTDAEE</sequence>
<reference evidence="4 5" key="1">
    <citation type="submission" date="2016-07" db="EMBL/GenBank/DDBJ databases">
        <title>Pervasive Adenine N6-methylation of Active Genes in Fungi.</title>
        <authorList>
            <consortium name="DOE Joint Genome Institute"/>
            <person name="Mondo S.J."/>
            <person name="Dannebaum R.O."/>
            <person name="Kuo R.C."/>
            <person name="Labutti K."/>
            <person name="Haridas S."/>
            <person name="Kuo A."/>
            <person name="Salamov A."/>
            <person name="Ahrendt S.R."/>
            <person name="Lipzen A."/>
            <person name="Sullivan W."/>
            <person name="Andreopoulos W.B."/>
            <person name="Clum A."/>
            <person name="Lindquist E."/>
            <person name="Daum C."/>
            <person name="Ramamoorthy G.K."/>
            <person name="Gryganskyi A."/>
            <person name="Culley D."/>
            <person name="Magnuson J.K."/>
            <person name="James T.Y."/>
            <person name="O'Malley M.A."/>
            <person name="Stajich J.E."/>
            <person name="Spatafora J.W."/>
            <person name="Visel A."/>
            <person name="Grigoriev I.V."/>
        </authorList>
    </citation>
    <scope>NUCLEOTIDE SEQUENCE [LARGE SCALE GENOMIC DNA]</scope>
    <source>
        <strain evidence="4 5">NRRL 3116</strain>
    </source>
</reference>
<proteinExistence type="predicted"/>
<keyword evidence="1" id="KW-0862">Zinc</keyword>
<evidence type="ECO:0000256" key="2">
    <source>
        <dbReference type="SAM" id="MobiDB-lite"/>
    </source>
</evidence>
<feature type="compositionally biased region" description="Low complexity" evidence="2">
    <location>
        <begin position="283"/>
        <end position="310"/>
    </location>
</feature>
<dbReference type="GO" id="GO:0008270">
    <property type="term" value="F:zinc ion binding"/>
    <property type="evidence" value="ECO:0007669"/>
    <property type="project" value="UniProtKB-KW"/>
</dbReference>
<dbReference type="STRING" id="64571.A0A1Y2GSJ9"/>
<keyword evidence="1" id="KW-0863">Zinc-finger</keyword>
<dbReference type="PROSITE" id="PS50157">
    <property type="entry name" value="ZINC_FINGER_C2H2_2"/>
    <property type="match status" value="1"/>
</dbReference>
<dbReference type="SMART" id="SM00355">
    <property type="entry name" value="ZnF_C2H2"/>
    <property type="match status" value="2"/>
</dbReference>
<gene>
    <name evidence="4" type="ORF">BCR41DRAFT_394987</name>
</gene>
<organism evidence="4 5">
    <name type="scientific">Lobosporangium transversale</name>
    <dbReference type="NCBI Taxonomy" id="64571"/>
    <lineage>
        <taxon>Eukaryota</taxon>
        <taxon>Fungi</taxon>
        <taxon>Fungi incertae sedis</taxon>
        <taxon>Mucoromycota</taxon>
        <taxon>Mortierellomycotina</taxon>
        <taxon>Mortierellomycetes</taxon>
        <taxon>Mortierellales</taxon>
        <taxon>Mortierellaceae</taxon>
        <taxon>Lobosporangium</taxon>
    </lineage>
</organism>
<feature type="region of interest" description="Disordered" evidence="2">
    <location>
        <begin position="283"/>
        <end position="317"/>
    </location>
</feature>
<dbReference type="RefSeq" id="XP_021882498.1">
    <property type="nucleotide sequence ID" value="XM_022028686.1"/>
</dbReference>
<evidence type="ECO:0000313" key="4">
    <source>
        <dbReference type="EMBL" id="ORZ19958.1"/>
    </source>
</evidence>